<dbReference type="Pfam" id="PF00395">
    <property type="entry name" value="SLH"/>
    <property type="match status" value="2"/>
</dbReference>
<feature type="chain" id="PRO_5037687577" evidence="2">
    <location>
        <begin position="29"/>
        <end position="974"/>
    </location>
</feature>
<evidence type="ECO:0000313" key="5">
    <source>
        <dbReference type="Proteomes" id="UP000620327"/>
    </source>
</evidence>
<comment type="caution">
    <text evidence="4">The sequence shown here is derived from an EMBL/GenBank/DDBJ whole genome shotgun (WGS) entry which is preliminary data.</text>
</comment>
<feature type="domain" description="SLH" evidence="3">
    <location>
        <begin position="914"/>
        <end position="974"/>
    </location>
</feature>
<dbReference type="RefSeq" id="WP_187013475.1">
    <property type="nucleotide sequence ID" value="NZ_JACOQI010000001.1"/>
</dbReference>
<organism evidence="4 5">
    <name type="scientific">Dysosmobacter segnis</name>
    <dbReference type="NCBI Taxonomy" id="2763042"/>
    <lineage>
        <taxon>Bacteria</taxon>
        <taxon>Bacillati</taxon>
        <taxon>Bacillota</taxon>
        <taxon>Clostridia</taxon>
        <taxon>Eubacteriales</taxon>
        <taxon>Oscillospiraceae</taxon>
        <taxon>Dysosmobacter</taxon>
    </lineage>
</organism>
<reference evidence="4" key="1">
    <citation type="submission" date="2020-08" db="EMBL/GenBank/DDBJ databases">
        <title>Genome public.</title>
        <authorList>
            <person name="Liu C."/>
            <person name="Sun Q."/>
        </authorList>
    </citation>
    <scope>NUCLEOTIDE SEQUENCE</scope>
    <source>
        <strain evidence="4">BX15</strain>
    </source>
</reference>
<proteinExistence type="predicted"/>
<dbReference type="Proteomes" id="UP000620327">
    <property type="component" value="Unassembled WGS sequence"/>
</dbReference>
<dbReference type="PROSITE" id="PS51272">
    <property type="entry name" value="SLH"/>
    <property type="match status" value="2"/>
</dbReference>
<feature type="signal peptide" evidence="2">
    <location>
        <begin position="1"/>
        <end position="28"/>
    </location>
</feature>
<evidence type="ECO:0000259" key="3">
    <source>
        <dbReference type="PROSITE" id="PS51272"/>
    </source>
</evidence>
<sequence length="974" mass="105443">MRRFFRKRLPAFLLTLVMVMTMVPAVSAKSSADLTYEVDKGDSVSFKEREFRDLYRSEYSGDPSYVVFTDYSDLDDYGYLTAVNYYDKTVSLSESDLRNTWFYYDSRDVPKNMDYALDGLTFEANRRADSGTLRLKFEIYDADGKNYVYGTMDIKVGGGSGSSKGDITYTVKAGEEVAFDDEDFVNAYDKAGGSGTLKYVVFEKPSSDYSNAGTVYSRYGKRNATSFTRSELDDYKFYYGDSDYGDYDLDELSFVADKSFSDSIEIAFTAYGGRGSKENDSVSGTLKITSSKSASSSKGDITYTVKAGEEVTFDDDDFEKIYENSSCTGSFKYVEFSRPDSAFNNAGTLYSRYGKRNETAFTRSSLSSNKFYYGDSDYGDYDLDELSFVADRTFSGSVELRFTVYGGTGTRTNQNVTGTLVITTDKTGSSTAKGDVTYTVKAGDEVAFDEDDFKKVYDSSNCTGSFKYVEFSRPDSAFNNAGTLYSRYGKRNETAFTRSSLSGTTFGYDSYEDADYSLDDLSFVADRTFSGSITLSFTLYGGKNSKCDQSTTGTLVITTGTSAVTSRYVGNIRYNTTPNTALQINANDIARLFRKYTSGGSLQYLTLTSVPATGSLYYNYYNASKYGATRTQLTASMAGSMIFSYSPASASEYDLSELTYIPSGSNYCTALTFTGYSSSGTAVSATILISVTASPVSEVYSVTTKGTSVNFPANSVYSAVASATGFGLSSIQLLELPASTAGVLYVGSYAADTTSAYSYGNGTDSMGQLRFIPNSGFTGSVSIPYVALSSSGTALGAGVVSIGVVDSVKKFTDISTSTWCYKYVTELASANVISGYSNGTFQEKNTITYGAALKLIMLAAGYGEQAPTVKGSPFSGYLAKAKAAGLVSGNPKLNGPITRLQIAQIAAKALKLSTTGLPSKKPFTDTNDVYVQALNAAGIIEGYFSNGTSTYKPNNTLTRGQVSAIVWRMKNSVQ</sequence>
<evidence type="ECO:0000256" key="1">
    <source>
        <dbReference type="ARBA" id="ARBA00022737"/>
    </source>
</evidence>
<accession>A0A923MGL6</accession>
<protein>
    <submittedName>
        <fullName evidence="4">S-layer homology domain-containing protein</fullName>
    </submittedName>
</protein>
<keyword evidence="5" id="KW-1185">Reference proteome</keyword>
<gene>
    <name evidence="4" type="ORF">H8Z83_01830</name>
</gene>
<dbReference type="EMBL" id="JACOQI010000001">
    <property type="protein sequence ID" value="MBC5769089.1"/>
    <property type="molecule type" value="Genomic_DNA"/>
</dbReference>
<keyword evidence="1" id="KW-0677">Repeat</keyword>
<evidence type="ECO:0000256" key="2">
    <source>
        <dbReference type="SAM" id="SignalP"/>
    </source>
</evidence>
<dbReference type="InterPro" id="IPR001119">
    <property type="entry name" value="SLH_dom"/>
</dbReference>
<keyword evidence="2" id="KW-0732">Signal</keyword>
<name>A0A923MGL6_9FIRM</name>
<feature type="domain" description="SLH" evidence="3">
    <location>
        <begin position="807"/>
        <end position="870"/>
    </location>
</feature>
<dbReference type="AlphaFoldDB" id="A0A923MGL6"/>
<evidence type="ECO:0000313" key="4">
    <source>
        <dbReference type="EMBL" id="MBC5769089.1"/>
    </source>
</evidence>